<evidence type="ECO:0000256" key="2">
    <source>
        <dbReference type="SAM" id="MobiDB-lite"/>
    </source>
</evidence>
<dbReference type="Pfam" id="PF03171">
    <property type="entry name" value="2OG-FeII_Oxy"/>
    <property type="match status" value="1"/>
</dbReference>
<feature type="compositionally biased region" description="Low complexity" evidence="2">
    <location>
        <begin position="112"/>
        <end position="122"/>
    </location>
</feature>
<dbReference type="EMBL" id="CAUYUJ010016695">
    <property type="protein sequence ID" value="CAK0867931.1"/>
    <property type="molecule type" value="Genomic_DNA"/>
</dbReference>
<comment type="similarity">
    <text evidence="1">Belongs to the iron/ascorbate-dependent oxidoreductase family.</text>
</comment>
<dbReference type="InterPro" id="IPR027443">
    <property type="entry name" value="IPNS-like_sf"/>
</dbReference>
<dbReference type="PROSITE" id="PS51471">
    <property type="entry name" value="FE2OG_OXY"/>
    <property type="match status" value="1"/>
</dbReference>
<dbReference type="InterPro" id="IPR044861">
    <property type="entry name" value="IPNS-like_FE2OG_OXY"/>
</dbReference>
<comment type="caution">
    <text evidence="4">The sequence shown here is derived from an EMBL/GenBank/DDBJ whole genome shotgun (WGS) entry which is preliminary data.</text>
</comment>
<evidence type="ECO:0000256" key="1">
    <source>
        <dbReference type="RuleBase" id="RU003682"/>
    </source>
</evidence>
<protein>
    <recommendedName>
        <fullName evidence="3">Fe2OG dioxygenase domain-containing protein</fullName>
    </recommendedName>
</protein>
<feature type="region of interest" description="Disordered" evidence="2">
    <location>
        <begin position="112"/>
        <end position="152"/>
    </location>
</feature>
<organism evidence="4 5">
    <name type="scientific">Prorocentrum cordatum</name>
    <dbReference type="NCBI Taxonomy" id="2364126"/>
    <lineage>
        <taxon>Eukaryota</taxon>
        <taxon>Sar</taxon>
        <taxon>Alveolata</taxon>
        <taxon>Dinophyceae</taxon>
        <taxon>Prorocentrales</taxon>
        <taxon>Prorocentraceae</taxon>
        <taxon>Prorocentrum</taxon>
    </lineage>
</organism>
<dbReference type="InterPro" id="IPR005123">
    <property type="entry name" value="Oxoglu/Fe-dep_dioxygenase_dom"/>
</dbReference>
<evidence type="ECO:0000259" key="3">
    <source>
        <dbReference type="PROSITE" id="PS51471"/>
    </source>
</evidence>
<keyword evidence="1" id="KW-0408">Iron</keyword>
<evidence type="ECO:0000313" key="4">
    <source>
        <dbReference type="EMBL" id="CAK0867931.1"/>
    </source>
</evidence>
<accession>A0ABN9V503</accession>
<dbReference type="Gene3D" id="2.60.120.330">
    <property type="entry name" value="B-lactam Antibiotic, Isopenicillin N Synthase, Chain"/>
    <property type="match status" value="1"/>
</dbReference>
<evidence type="ECO:0000313" key="5">
    <source>
        <dbReference type="Proteomes" id="UP001189429"/>
    </source>
</evidence>
<dbReference type="InterPro" id="IPR050231">
    <property type="entry name" value="Iron_ascorbate_oxido_reductase"/>
</dbReference>
<dbReference type="PANTHER" id="PTHR47990">
    <property type="entry name" value="2-OXOGLUTARATE (2OG) AND FE(II)-DEPENDENT OXYGENASE SUPERFAMILY PROTEIN-RELATED"/>
    <property type="match status" value="1"/>
</dbReference>
<keyword evidence="1" id="KW-0479">Metal-binding</keyword>
<dbReference type="Proteomes" id="UP001189429">
    <property type="component" value="Unassembled WGS sequence"/>
</dbReference>
<feature type="compositionally biased region" description="Pro residues" evidence="2">
    <location>
        <begin position="386"/>
        <end position="395"/>
    </location>
</feature>
<sequence>MCRARCRRRCSGRGPTTRWTCRTSEVAEATGVDRFLRLRRMSRLIRSFVRTFRQLVPTSAAGHRARGADRAAGTLRGAAAALLRAALQRQGPSAWRCPRRAPCGATSGWVARTSTGCSTRTSGVDKADGQKVQKQSRKDKKESLDTNGVPWSIPSGGSVARMFGQPSVLPEEDELPGFRAALEEYAAEMFRLSKKLLSIMARVLGHPADFFDQYLTAPVATHRLLHYWPLEDFQTEIGVGEHTDYGLLTVLAQDTVGGLQVLNAKDGRWVHCVPIPNAFVVNLGDMLARWTNHKFKSTIHRVVTISRKERYSVPFFLEPNMDAQIALGGILPAGEAPAAPGDTAEDILERFYRASGQLKPRGAAGAPAPPRESEAGAGAAHGQPSFEPPPRVSSQ</sequence>
<proteinExistence type="inferred from homology"/>
<name>A0ABN9V503_9DINO</name>
<dbReference type="SUPFAM" id="SSF51197">
    <property type="entry name" value="Clavaminate synthase-like"/>
    <property type="match status" value="1"/>
</dbReference>
<keyword evidence="1" id="KW-0560">Oxidoreductase</keyword>
<gene>
    <name evidence="4" type="ORF">PCOR1329_LOCUS54745</name>
</gene>
<feature type="region of interest" description="Disordered" evidence="2">
    <location>
        <begin position="358"/>
        <end position="395"/>
    </location>
</feature>
<reference evidence="4" key="1">
    <citation type="submission" date="2023-10" db="EMBL/GenBank/DDBJ databases">
        <authorList>
            <person name="Chen Y."/>
            <person name="Shah S."/>
            <person name="Dougan E. K."/>
            <person name="Thang M."/>
            <person name="Chan C."/>
        </authorList>
    </citation>
    <scope>NUCLEOTIDE SEQUENCE [LARGE SCALE GENOMIC DNA]</scope>
</reference>
<keyword evidence="5" id="KW-1185">Reference proteome</keyword>
<feature type="domain" description="Fe2OG dioxygenase" evidence="3">
    <location>
        <begin position="218"/>
        <end position="319"/>
    </location>
</feature>